<dbReference type="PANTHER" id="PTHR10209">
    <property type="entry name" value="OXIDOREDUCTASE, 2OG-FE II OXYGENASE FAMILY PROTEIN"/>
    <property type="match status" value="1"/>
</dbReference>
<sequence>MTERRKDMVMVRSESEVDEEVVFHQSLSSDYDCDRAKELKAFDDSKAGVKGLVDAGVAKIPRIFVRPPDEPQLQGIGNKLTPSNLIRNLKIPVIDLGLAGTGSHSEPEGQMINISRCNREDIVDELRRASEVWGFFQVVNHGISARLLDDMLEATRRFHEQPVEVKMDFYTRELVNKVKFSSNFDLYQSPAANWRDSLFCVMGPDPPSPDEFPVACRDVLIEFSEQVRRLGVALFELLSEALDLNPDHLKGMDCAAGHVILCHYYPACPEPELTMGTSKHSDPDFLTILLQDHIGGLQVLHQNHWVDVRPLPGALVVNIGDLLQLMSNDRFKSVEHRVLANRVGPRVSVATFFTTHLHPSKKMYGPIKELLSEDYPPIYRETSLTDYIAYYDSKGLDGNSALTHFKL</sequence>
<dbReference type="InterPro" id="IPR005123">
    <property type="entry name" value="Oxoglu/Fe-dep_dioxygenase_dom"/>
</dbReference>
<keyword evidence="8" id="KW-1185">Reference proteome</keyword>
<protein>
    <recommendedName>
        <fullName evidence="6">Fe2OG dioxygenase domain-containing protein</fullName>
    </recommendedName>
</protein>
<evidence type="ECO:0000256" key="5">
    <source>
        <dbReference type="RuleBase" id="RU003682"/>
    </source>
</evidence>
<evidence type="ECO:0000259" key="6">
    <source>
        <dbReference type="PROSITE" id="PS51471"/>
    </source>
</evidence>
<keyword evidence="4 5" id="KW-0408">Iron</keyword>
<keyword evidence="3 5" id="KW-0560">Oxidoreductase</keyword>
<dbReference type="Gene3D" id="2.60.120.330">
    <property type="entry name" value="B-lactam Antibiotic, Isopenicillin N Synthase, Chain"/>
    <property type="match status" value="1"/>
</dbReference>
<evidence type="ECO:0000313" key="7">
    <source>
        <dbReference type="EMBL" id="KAJ4960096.1"/>
    </source>
</evidence>
<organism evidence="7 8">
    <name type="scientific">Protea cynaroides</name>
    <dbReference type="NCBI Taxonomy" id="273540"/>
    <lineage>
        <taxon>Eukaryota</taxon>
        <taxon>Viridiplantae</taxon>
        <taxon>Streptophyta</taxon>
        <taxon>Embryophyta</taxon>
        <taxon>Tracheophyta</taxon>
        <taxon>Spermatophyta</taxon>
        <taxon>Magnoliopsida</taxon>
        <taxon>Proteales</taxon>
        <taxon>Proteaceae</taxon>
        <taxon>Protea</taxon>
    </lineage>
</organism>
<evidence type="ECO:0000256" key="2">
    <source>
        <dbReference type="ARBA" id="ARBA00022723"/>
    </source>
</evidence>
<feature type="domain" description="Fe2OG dioxygenase" evidence="6">
    <location>
        <begin position="256"/>
        <end position="356"/>
    </location>
</feature>
<evidence type="ECO:0000256" key="4">
    <source>
        <dbReference type="ARBA" id="ARBA00023004"/>
    </source>
</evidence>
<evidence type="ECO:0000313" key="8">
    <source>
        <dbReference type="Proteomes" id="UP001141806"/>
    </source>
</evidence>
<accession>A0A9Q0H567</accession>
<dbReference type="AlphaFoldDB" id="A0A9Q0H567"/>
<gene>
    <name evidence="7" type="ORF">NE237_020006</name>
</gene>
<dbReference type="FunFam" id="2.60.120.330:FF:000005">
    <property type="entry name" value="1-aminocyclopropane-1-carboxylate oxidase homolog 1"/>
    <property type="match status" value="1"/>
</dbReference>
<dbReference type="InterPro" id="IPR026992">
    <property type="entry name" value="DIOX_N"/>
</dbReference>
<dbReference type="Pfam" id="PF14226">
    <property type="entry name" value="DIOX_N"/>
    <property type="match status" value="1"/>
</dbReference>
<evidence type="ECO:0000256" key="3">
    <source>
        <dbReference type="ARBA" id="ARBA00023002"/>
    </source>
</evidence>
<proteinExistence type="inferred from homology"/>
<comment type="caution">
    <text evidence="7">The sequence shown here is derived from an EMBL/GenBank/DDBJ whole genome shotgun (WGS) entry which is preliminary data.</text>
</comment>
<comment type="similarity">
    <text evidence="1 5">Belongs to the iron/ascorbate-dependent oxidoreductase family.</text>
</comment>
<name>A0A9Q0H567_9MAGN</name>
<reference evidence="7" key="1">
    <citation type="journal article" date="2023" name="Plant J.">
        <title>The genome of the king protea, Protea cynaroides.</title>
        <authorList>
            <person name="Chang J."/>
            <person name="Duong T.A."/>
            <person name="Schoeman C."/>
            <person name="Ma X."/>
            <person name="Roodt D."/>
            <person name="Barker N."/>
            <person name="Li Z."/>
            <person name="Van de Peer Y."/>
            <person name="Mizrachi E."/>
        </authorList>
    </citation>
    <scope>NUCLEOTIDE SEQUENCE</scope>
    <source>
        <tissue evidence="7">Young leaves</tissue>
    </source>
</reference>
<dbReference type="InterPro" id="IPR027443">
    <property type="entry name" value="IPNS-like_sf"/>
</dbReference>
<dbReference type="GO" id="GO:0046872">
    <property type="term" value="F:metal ion binding"/>
    <property type="evidence" value="ECO:0007669"/>
    <property type="project" value="UniProtKB-KW"/>
</dbReference>
<dbReference type="InterPro" id="IPR044861">
    <property type="entry name" value="IPNS-like_FE2OG_OXY"/>
</dbReference>
<dbReference type="PROSITE" id="PS51471">
    <property type="entry name" value="FE2OG_OXY"/>
    <property type="match status" value="1"/>
</dbReference>
<dbReference type="SUPFAM" id="SSF51197">
    <property type="entry name" value="Clavaminate synthase-like"/>
    <property type="match status" value="1"/>
</dbReference>
<dbReference type="Pfam" id="PF03171">
    <property type="entry name" value="2OG-FeII_Oxy"/>
    <property type="match status" value="1"/>
</dbReference>
<dbReference type="EMBL" id="JAMYWD010000009">
    <property type="protein sequence ID" value="KAJ4960096.1"/>
    <property type="molecule type" value="Genomic_DNA"/>
</dbReference>
<dbReference type="Proteomes" id="UP001141806">
    <property type="component" value="Unassembled WGS sequence"/>
</dbReference>
<evidence type="ECO:0000256" key="1">
    <source>
        <dbReference type="ARBA" id="ARBA00008056"/>
    </source>
</evidence>
<dbReference type="PANTHER" id="PTHR10209:SF776">
    <property type="entry name" value="2OG-FE(II) OXYGENASE FAMILY OXIDOREDUCTASE"/>
    <property type="match status" value="1"/>
</dbReference>
<dbReference type="GO" id="GO:0051213">
    <property type="term" value="F:dioxygenase activity"/>
    <property type="evidence" value="ECO:0007669"/>
    <property type="project" value="UniProtKB-ARBA"/>
</dbReference>
<dbReference type="OrthoDB" id="288590at2759"/>
<keyword evidence="2 5" id="KW-0479">Metal-binding</keyword>